<dbReference type="InterPro" id="IPR051600">
    <property type="entry name" value="Beta-PGM-like"/>
</dbReference>
<dbReference type="InterPro" id="IPR023214">
    <property type="entry name" value="HAD_sf"/>
</dbReference>
<dbReference type="SUPFAM" id="SSF56784">
    <property type="entry name" value="HAD-like"/>
    <property type="match status" value="1"/>
</dbReference>
<comment type="caution">
    <text evidence="6">The sequence shown here is derived from an EMBL/GenBank/DDBJ whole genome shotgun (WGS) entry which is preliminary data.</text>
</comment>
<organism evidence="6 7">
    <name type="scientific">Streptomyces spororaveus</name>
    <dbReference type="NCBI Taxonomy" id="284039"/>
    <lineage>
        <taxon>Bacteria</taxon>
        <taxon>Bacillati</taxon>
        <taxon>Actinomycetota</taxon>
        <taxon>Actinomycetes</taxon>
        <taxon>Kitasatosporales</taxon>
        <taxon>Streptomycetaceae</taxon>
        <taxon>Streptomyces</taxon>
    </lineage>
</organism>
<dbReference type="RefSeq" id="WP_202197421.1">
    <property type="nucleotide sequence ID" value="NZ_BAAATO010000038.1"/>
</dbReference>
<evidence type="ECO:0000256" key="1">
    <source>
        <dbReference type="ARBA" id="ARBA00001946"/>
    </source>
</evidence>
<dbReference type="InterPro" id="IPR036412">
    <property type="entry name" value="HAD-like_sf"/>
</dbReference>
<dbReference type="SFLD" id="SFLDS00003">
    <property type="entry name" value="Haloacid_Dehalogenase"/>
    <property type="match status" value="1"/>
</dbReference>
<evidence type="ECO:0000313" key="7">
    <source>
        <dbReference type="Proteomes" id="UP000608522"/>
    </source>
</evidence>
<evidence type="ECO:0000313" key="6">
    <source>
        <dbReference type="EMBL" id="GHI74874.1"/>
    </source>
</evidence>
<keyword evidence="7" id="KW-1185">Reference proteome</keyword>
<dbReference type="PANTHER" id="PTHR46193">
    <property type="entry name" value="6-PHOSPHOGLUCONATE PHOSPHATASE"/>
    <property type="match status" value="1"/>
</dbReference>
<dbReference type="InterPro" id="IPR023198">
    <property type="entry name" value="PGP-like_dom2"/>
</dbReference>
<dbReference type="InterPro" id="IPR006439">
    <property type="entry name" value="HAD-SF_hydro_IA"/>
</dbReference>
<evidence type="ECO:0000256" key="3">
    <source>
        <dbReference type="ARBA" id="ARBA00022723"/>
    </source>
</evidence>
<keyword evidence="4" id="KW-0460">Magnesium</keyword>
<dbReference type="NCBIfam" id="TIGR01509">
    <property type="entry name" value="HAD-SF-IA-v3"/>
    <property type="match status" value="1"/>
</dbReference>
<keyword evidence="3" id="KW-0479">Metal-binding</keyword>
<accession>A0ABQ3T3D1</accession>
<proteinExistence type="inferred from homology"/>
<dbReference type="Pfam" id="PF00702">
    <property type="entry name" value="Hydrolase"/>
    <property type="match status" value="1"/>
</dbReference>
<sequence length="245" mass="26039">MIKPAELVIFDCDGVLVDTERIALRIQLALGAELGWPLTPEDAVDRFIGRSKESICEQIAQRLGPQTAALWWQELLRRHREAVDTGLEAVDGLPGALEEITLPVCVASSGSHDKMRHTLGVTGLYERFAGRIFSAAEVARGKPAPDLFLHAARQMGADPAACVVVEDSLPGVLAARAAGMRALAYAGGLTPPHRLTGPATVVFTDMRELPGLITGSPDRPVTGQPVSGRPRQERAGSSPQAGRTG</sequence>
<evidence type="ECO:0000256" key="5">
    <source>
        <dbReference type="SAM" id="MobiDB-lite"/>
    </source>
</evidence>
<evidence type="ECO:0000256" key="4">
    <source>
        <dbReference type="ARBA" id="ARBA00022842"/>
    </source>
</evidence>
<gene>
    <name evidence="6" type="ORF">Sspor_04350</name>
</gene>
<dbReference type="CDD" id="cd07526">
    <property type="entry name" value="HAD_BPGM_like"/>
    <property type="match status" value="1"/>
</dbReference>
<dbReference type="Proteomes" id="UP000608522">
    <property type="component" value="Unassembled WGS sequence"/>
</dbReference>
<dbReference type="EMBL" id="BNED01000003">
    <property type="protein sequence ID" value="GHI74874.1"/>
    <property type="molecule type" value="Genomic_DNA"/>
</dbReference>
<comment type="similarity">
    <text evidence="2">Belongs to the HAD-like hydrolase superfamily. CbbY/CbbZ/Gph/YieH family.</text>
</comment>
<dbReference type="Gene3D" id="1.10.150.240">
    <property type="entry name" value="Putative phosphatase, domain 2"/>
    <property type="match status" value="1"/>
</dbReference>
<feature type="region of interest" description="Disordered" evidence="5">
    <location>
        <begin position="210"/>
        <end position="245"/>
    </location>
</feature>
<feature type="compositionally biased region" description="Polar residues" evidence="5">
    <location>
        <begin position="235"/>
        <end position="245"/>
    </location>
</feature>
<dbReference type="Gene3D" id="3.40.50.1000">
    <property type="entry name" value="HAD superfamily/HAD-like"/>
    <property type="match status" value="1"/>
</dbReference>
<name>A0ABQ3T3D1_9ACTN</name>
<protein>
    <submittedName>
        <fullName evidence="6">Haloacid dehalogenase</fullName>
    </submittedName>
</protein>
<dbReference type="PANTHER" id="PTHR46193:SF10">
    <property type="entry name" value="6-PHOSPHOGLUCONATE PHOSPHATASE"/>
    <property type="match status" value="1"/>
</dbReference>
<reference evidence="7" key="1">
    <citation type="submission" date="2023-07" db="EMBL/GenBank/DDBJ databases">
        <title>Whole genome shotgun sequence of Streptomyces spororaveus NBRC 15456.</title>
        <authorList>
            <person name="Komaki H."/>
            <person name="Tamura T."/>
        </authorList>
    </citation>
    <scope>NUCLEOTIDE SEQUENCE [LARGE SCALE GENOMIC DNA]</scope>
    <source>
        <strain evidence="7">NBRC 15456</strain>
    </source>
</reference>
<evidence type="ECO:0000256" key="2">
    <source>
        <dbReference type="ARBA" id="ARBA00006171"/>
    </source>
</evidence>
<dbReference type="SFLD" id="SFLDG01129">
    <property type="entry name" value="C1.5:_HAD__Beta-PGM__Phosphata"/>
    <property type="match status" value="1"/>
</dbReference>
<comment type="cofactor">
    <cofactor evidence="1">
        <name>Mg(2+)</name>
        <dbReference type="ChEBI" id="CHEBI:18420"/>
    </cofactor>
</comment>